<dbReference type="Gene3D" id="2.60.40.1260">
    <property type="entry name" value="Lamin Tail domain"/>
    <property type="match status" value="1"/>
</dbReference>
<dbReference type="Pfam" id="PF00932">
    <property type="entry name" value="LTD"/>
    <property type="match status" value="1"/>
</dbReference>
<dbReference type="Proteomes" id="UP000557872">
    <property type="component" value="Unassembled WGS sequence"/>
</dbReference>
<keyword evidence="2" id="KW-0418">Kinase</keyword>
<dbReference type="Pfam" id="PF08757">
    <property type="entry name" value="CotH"/>
    <property type="match status" value="1"/>
</dbReference>
<dbReference type="Gene3D" id="2.60.120.260">
    <property type="entry name" value="Galactose-binding domain-like"/>
    <property type="match status" value="1"/>
</dbReference>
<accession>A0A851GHR6</accession>
<comment type="caution">
    <text evidence="2">The sequence shown here is derived from an EMBL/GenBank/DDBJ whole genome shotgun (WGS) entry which is preliminary data.</text>
</comment>
<evidence type="ECO:0000313" key="2">
    <source>
        <dbReference type="EMBL" id="NWK54775.1"/>
    </source>
</evidence>
<dbReference type="InterPro" id="IPR059177">
    <property type="entry name" value="GH29D-like_dom"/>
</dbReference>
<dbReference type="GO" id="GO:0016301">
    <property type="term" value="F:kinase activity"/>
    <property type="evidence" value="ECO:0007669"/>
    <property type="project" value="UniProtKB-KW"/>
</dbReference>
<gene>
    <name evidence="2" type="ORF">HW115_04090</name>
</gene>
<dbReference type="SUPFAM" id="SSF74853">
    <property type="entry name" value="Lamin A/C globular tail domain"/>
    <property type="match status" value="1"/>
</dbReference>
<keyword evidence="3" id="KW-1185">Reference proteome</keyword>
<evidence type="ECO:0000259" key="1">
    <source>
        <dbReference type="PROSITE" id="PS51841"/>
    </source>
</evidence>
<name>A0A851GHR6_9BACT</name>
<dbReference type="EMBL" id="JACBAZ010000001">
    <property type="protein sequence ID" value="NWK54775.1"/>
    <property type="molecule type" value="Genomic_DNA"/>
</dbReference>
<evidence type="ECO:0000313" key="3">
    <source>
        <dbReference type="Proteomes" id="UP000557872"/>
    </source>
</evidence>
<dbReference type="InterPro" id="IPR001322">
    <property type="entry name" value="Lamin_tail_dom"/>
</dbReference>
<proteinExistence type="predicted"/>
<dbReference type="Pfam" id="PF13290">
    <property type="entry name" value="CHB_HEX_C_1"/>
    <property type="match status" value="2"/>
</dbReference>
<feature type="domain" description="LTD" evidence="1">
    <location>
        <begin position="46"/>
        <end position="164"/>
    </location>
</feature>
<sequence length="1285" mass="140994">MTYAESVQELRGKYRDRGMNRDWSNRRYMILMTCVVVWGLCCLCVGSLSAGPVISEFMASNHTTLEDEDGNYPDWIEIHNPGESAVDLAGWHLTDDETELNKWTFPSVTLPPGGYILVFASDKNRSVAGEELHTNFKLSAAGEFLALVQPDGVTSASAFHPYPPQQSDVSYGLPQGGEIIEGVIAPGTELVFHVPSAPVEGWELSGFDDSGWISGRSGLGYERDASGSYDPWISTDVEDFVFGVNSSVYLRIPFQVSDLSQLTSLSFAAKYDDGFLAYLNGELITKVNTPTPALWSSAATASQEADLLNDETWNADALIPHLVEGENILAIHWLNRTKTSSDFLMIPRLDVGRLDTAAPGEYDYFTEATPGWVNNTGRGEPSCAVVISEPSGVKTSALRVTVTAEDVNADIRYTLDGSEPTEASALYSGPMILDDPSRLRARAFQAGKVGGVVAVADYSFLESEMLNYLSDVPVVVMDNFNAGAYPNKGRTNDGRDVQQVPRQANVMSIFEPAGDSQPFAQVPTLESRSGCRVRGSSSANFTRKPLSVEFWGERDEDEALSPFGMKEEADWVLYAPNPTYDKSLLHNPVSFEFAKMIGALAPEWRVVVVFQNTDGGKVKREDLAGVYVWMEKVERGRMGLDFKKMDDTGTQGGWMINVDRMAAIPEDMPADTIQPNFHAAGPDGILSIPDDQQNSGGSQSVDDISTYYHSYLNFASPNGYGILPAQRQAVQSSVRAMDAAVWAPDFDDPLSGYAVHLDLESWARTYAVHNFSKNTDAIVLSTYVYQASASEKIKMGPVWDFDRAYTQNGSATSSPLHVADRDWYKGLFKDSYFVQTHQDLWQKTRQESATDTALEALIDTAAAGLREDQIVASGLSYSAWQSQVASMRTWVVDRARYLDRQYEPLPEVLPLTEQFAGSVSVTMSGASSGSIYYTVDGSDPRLRDGAVSGAAHLYDGVFELTERTRLLVRVKNGDAWSGLIERNYHQLSDLPRLVVSEISYHPADPSEAEILAGFDDSDDFEFLEILNVGDQSADLMPLVLDGGIGFEFSGSAVTILAPGERLVVVRNEAAFRYRYGQGVVVAGAYRGALNNAGDLIVLRDALLDIDIQHFTYDDDAPWPLQADGSGHSLVLMRPDREPDHSLAKNWRCSRVHDGEPGAEDARAAFVGDPHADHDGDGLSALVEHFLGSSDLDPGEGRGQYRVEFETSAADGLRYPEFHLTYQVGADDVQAGVFWSQDLKTWLGDEGAVALKSHVFHGDGSATLIWQSSHDDETSAQFFRWVVDQQ</sequence>
<keyword evidence="2" id="KW-0808">Transferase</keyword>
<organism evidence="2 3">
    <name type="scientific">Oceaniferula marina</name>
    <dbReference type="NCBI Taxonomy" id="2748318"/>
    <lineage>
        <taxon>Bacteria</taxon>
        <taxon>Pseudomonadati</taxon>
        <taxon>Verrucomicrobiota</taxon>
        <taxon>Verrucomicrobiia</taxon>
        <taxon>Verrucomicrobiales</taxon>
        <taxon>Verrucomicrobiaceae</taxon>
        <taxon>Oceaniferula</taxon>
    </lineage>
</organism>
<dbReference type="InterPro" id="IPR014867">
    <property type="entry name" value="Spore_coat_CotH_CotH2/3/7"/>
</dbReference>
<dbReference type="PROSITE" id="PS51841">
    <property type="entry name" value="LTD"/>
    <property type="match status" value="1"/>
</dbReference>
<dbReference type="InterPro" id="IPR036415">
    <property type="entry name" value="Lamin_tail_dom_sf"/>
</dbReference>
<reference evidence="2 3" key="1">
    <citation type="submission" date="2020-07" db="EMBL/GenBank/DDBJ databases">
        <title>Roseicoccus Jingziensis gen. nov., sp. nov., isolated from coastal seawater.</title>
        <authorList>
            <person name="Feng X."/>
        </authorList>
    </citation>
    <scope>NUCLEOTIDE SEQUENCE [LARGE SCALE GENOMIC DNA]</scope>
    <source>
        <strain evidence="2 3">N1E253</strain>
    </source>
</reference>
<protein>
    <submittedName>
        <fullName evidence="2">CotH kinase family protein</fullName>
    </submittedName>
</protein>